<feature type="compositionally biased region" description="Polar residues" evidence="7">
    <location>
        <begin position="480"/>
        <end position="492"/>
    </location>
</feature>
<feature type="domain" description="Solute-binding protein family 3/N-terminal" evidence="8">
    <location>
        <begin position="55"/>
        <end position="279"/>
    </location>
</feature>
<dbReference type="InterPro" id="IPR023346">
    <property type="entry name" value="Lysozyme-like_dom_sf"/>
</dbReference>
<evidence type="ECO:0000256" key="2">
    <source>
        <dbReference type="ARBA" id="ARBA00022729"/>
    </source>
</evidence>
<dbReference type="CDD" id="cd13403">
    <property type="entry name" value="MLTF-like"/>
    <property type="match status" value="1"/>
</dbReference>
<sequence length="492" mass="55513">MKNSLMILLAKTTMLAPAIVPAPHMKKPVMILFAILLGTCSNPQSLLEEVRALGELRVVTRNHPTTYYAGPKGPEGPEYELIEGFARFLGVELHLQTASRFTELLPAVERGKAHIAAAGISITPELEQRVDFGPGYQEVTEHLIYKLGTTKPKSIDDLTGKHLEVVAGTSYAETLAEIRQTGQGLTWTENANVDVEELLKQIAGGTIDYTVADSTVFSVYRNQVPKVGVAFDIGESNELGWAFPKRYDRSLIEQAERYFAFIRNNGDLKHILDRYYGPTSRFDDFETLTFIRHYEHRLTEYQQSFQRASKLTGIDWKLLAAMGYQESHWDPNAVSPTGVRGLMMLTKRTAGSLGITDRIDPEQSILGGAIYFRRLKERIPAEITEPDRTWFALAAYNVGYMHLQDAQTIARLQGNNPNRWVDVKQALPLLLEEKWHKQLPGGYARGWEPVRYVENIRNYYDIMKSLSSDKIQPEKKPAIQASQAVQRLATRS</sequence>
<dbReference type="PROSITE" id="PS00922">
    <property type="entry name" value="TRANSGLYCOSYLASE"/>
    <property type="match status" value="1"/>
</dbReference>
<keyword evidence="3" id="KW-0472">Membrane</keyword>
<evidence type="ECO:0000259" key="8">
    <source>
        <dbReference type="SMART" id="SM00062"/>
    </source>
</evidence>
<evidence type="ECO:0000256" key="1">
    <source>
        <dbReference type="ARBA" id="ARBA00004339"/>
    </source>
</evidence>
<evidence type="ECO:0000256" key="6">
    <source>
        <dbReference type="ARBA" id="ARBA00023316"/>
    </source>
</evidence>
<dbReference type="Gene3D" id="1.10.530.10">
    <property type="match status" value="1"/>
</dbReference>
<dbReference type="InterPro" id="IPR001638">
    <property type="entry name" value="Solute-binding_3/MltF_N"/>
</dbReference>
<dbReference type="InterPro" id="IPR008258">
    <property type="entry name" value="Transglycosylase_SLT_dom_1"/>
</dbReference>
<proteinExistence type="inferred from homology"/>
<evidence type="ECO:0000313" key="9">
    <source>
        <dbReference type="EMBL" id="SVA26246.1"/>
    </source>
</evidence>
<dbReference type="AlphaFoldDB" id="A0A381UDG1"/>
<dbReference type="GO" id="GO:0071555">
    <property type="term" value="P:cell wall organization"/>
    <property type="evidence" value="ECO:0007669"/>
    <property type="project" value="UniProtKB-KW"/>
</dbReference>
<dbReference type="CDD" id="cd01009">
    <property type="entry name" value="PBP2_YfhD_N"/>
    <property type="match status" value="1"/>
</dbReference>
<gene>
    <name evidence="9" type="ORF">METZ01_LOCUS79100</name>
</gene>
<evidence type="ECO:0000256" key="5">
    <source>
        <dbReference type="ARBA" id="ARBA00023239"/>
    </source>
</evidence>
<dbReference type="SMART" id="SM00062">
    <property type="entry name" value="PBPb"/>
    <property type="match status" value="1"/>
</dbReference>
<name>A0A381UDG1_9ZZZZ</name>
<keyword evidence="5" id="KW-0456">Lyase</keyword>
<dbReference type="InterPro" id="IPR000189">
    <property type="entry name" value="Transglyc_AS"/>
</dbReference>
<dbReference type="EMBL" id="UINC01006224">
    <property type="protein sequence ID" value="SVA26246.1"/>
    <property type="molecule type" value="Genomic_DNA"/>
</dbReference>
<reference evidence="9" key="1">
    <citation type="submission" date="2018-05" db="EMBL/GenBank/DDBJ databases">
        <authorList>
            <person name="Lanie J.A."/>
            <person name="Ng W.-L."/>
            <person name="Kazmierczak K.M."/>
            <person name="Andrzejewski T.M."/>
            <person name="Davidsen T.M."/>
            <person name="Wayne K.J."/>
            <person name="Tettelin H."/>
            <person name="Glass J.I."/>
            <person name="Rusch D."/>
            <person name="Podicherti R."/>
            <person name="Tsui H.-C.T."/>
            <person name="Winkler M.E."/>
        </authorList>
    </citation>
    <scope>NUCLEOTIDE SEQUENCE</scope>
</reference>
<evidence type="ECO:0000256" key="4">
    <source>
        <dbReference type="ARBA" id="ARBA00023237"/>
    </source>
</evidence>
<dbReference type="Pfam" id="PF01464">
    <property type="entry name" value="SLT"/>
    <property type="match status" value="1"/>
</dbReference>
<dbReference type="NCBIfam" id="NF008112">
    <property type="entry name" value="PRK10859.1"/>
    <property type="match status" value="1"/>
</dbReference>
<keyword evidence="6" id="KW-0961">Cell wall biogenesis/degradation</keyword>
<dbReference type="HAMAP" id="MF_02016">
    <property type="entry name" value="MltF"/>
    <property type="match status" value="1"/>
</dbReference>
<keyword evidence="4" id="KW-0998">Cell outer membrane</keyword>
<dbReference type="PANTHER" id="PTHR35936:SF32">
    <property type="entry name" value="MEMBRANE-BOUND LYTIC MUREIN TRANSGLYCOSYLASE F"/>
    <property type="match status" value="1"/>
</dbReference>
<dbReference type="Gene3D" id="3.40.190.10">
    <property type="entry name" value="Periplasmic binding protein-like II"/>
    <property type="match status" value="2"/>
</dbReference>
<keyword evidence="2" id="KW-0732">Signal</keyword>
<protein>
    <recommendedName>
        <fullName evidence="8">Solute-binding protein family 3/N-terminal domain-containing protein</fullName>
    </recommendedName>
</protein>
<evidence type="ECO:0000256" key="7">
    <source>
        <dbReference type="SAM" id="MobiDB-lite"/>
    </source>
</evidence>
<organism evidence="9">
    <name type="scientific">marine metagenome</name>
    <dbReference type="NCBI Taxonomy" id="408172"/>
    <lineage>
        <taxon>unclassified sequences</taxon>
        <taxon>metagenomes</taxon>
        <taxon>ecological metagenomes</taxon>
    </lineage>
</organism>
<feature type="region of interest" description="Disordered" evidence="7">
    <location>
        <begin position="473"/>
        <end position="492"/>
    </location>
</feature>
<accession>A0A381UDG1</accession>
<comment type="subcellular location">
    <subcellularLocation>
        <location evidence="1">Cell outer membrane</location>
        <topology evidence="1">Peripheral membrane protein</topology>
    </subcellularLocation>
</comment>
<dbReference type="PANTHER" id="PTHR35936">
    <property type="entry name" value="MEMBRANE-BOUND LYTIC MUREIN TRANSGLYCOSYLASE F"/>
    <property type="match status" value="1"/>
</dbReference>
<dbReference type="GO" id="GO:0009253">
    <property type="term" value="P:peptidoglycan catabolic process"/>
    <property type="evidence" value="ECO:0007669"/>
    <property type="project" value="TreeGrafter"/>
</dbReference>
<dbReference type="InterPro" id="IPR023703">
    <property type="entry name" value="MltF"/>
</dbReference>
<dbReference type="Pfam" id="PF00497">
    <property type="entry name" value="SBP_bac_3"/>
    <property type="match status" value="1"/>
</dbReference>
<dbReference type="SUPFAM" id="SSF53850">
    <property type="entry name" value="Periplasmic binding protein-like II"/>
    <property type="match status" value="1"/>
</dbReference>
<dbReference type="GO" id="GO:0009279">
    <property type="term" value="C:cell outer membrane"/>
    <property type="evidence" value="ECO:0007669"/>
    <property type="project" value="UniProtKB-SubCell"/>
</dbReference>
<evidence type="ECO:0000256" key="3">
    <source>
        <dbReference type="ARBA" id="ARBA00023136"/>
    </source>
</evidence>
<dbReference type="GO" id="GO:0008933">
    <property type="term" value="F:peptidoglycan lytic transglycosylase activity"/>
    <property type="evidence" value="ECO:0007669"/>
    <property type="project" value="InterPro"/>
</dbReference>
<dbReference type="SUPFAM" id="SSF53955">
    <property type="entry name" value="Lysozyme-like"/>
    <property type="match status" value="1"/>
</dbReference>